<organism evidence="4 5">
    <name type="scientific">Oryza meyeriana var. granulata</name>
    <dbReference type="NCBI Taxonomy" id="110450"/>
    <lineage>
        <taxon>Eukaryota</taxon>
        <taxon>Viridiplantae</taxon>
        <taxon>Streptophyta</taxon>
        <taxon>Embryophyta</taxon>
        <taxon>Tracheophyta</taxon>
        <taxon>Spermatophyta</taxon>
        <taxon>Magnoliopsida</taxon>
        <taxon>Liliopsida</taxon>
        <taxon>Poales</taxon>
        <taxon>Poaceae</taxon>
        <taxon>BOP clade</taxon>
        <taxon>Oryzoideae</taxon>
        <taxon>Oryzeae</taxon>
        <taxon>Oryzinae</taxon>
        <taxon>Oryza</taxon>
        <taxon>Oryza meyeriana</taxon>
    </lineage>
</organism>
<dbReference type="InterPro" id="IPR008974">
    <property type="entry name" value="TRAF-like"/>
</dbReference>
<dbReference type="PROSITE" id="PS50144">
    <property type="entry name" value="MATH"/>
    <property type="match status" value="1"/>
</dbReference>
<feature type="chain" id="PRO_5026337675" description="MATH domain-containing protein" evidence="2">
    <location>
        <begin position="22"/>
        <end position="115"/>
    </location>
</feature>
<keyword evidence="5" id="KW-1185">Reference proteome</keyword>
<evidence type="ECO:0000256" key="2">
    <source>
        <dbReference type="SAM" id="SignalP"/>
    </source>
</evidence>
<proteinExistence type="predicted"/>
<keyword evidence="1" id="KW-1133">Transmembrane helix</keyword>
<feature type="domain" description="MATH" evidence="3">
    <location>
        <begin position="33"/>
        <end position="115"/>
    </location>
</feature>
<dbReference type="OrthoDB" id="688873at2759"/>
<dbReference type="PANTHER" id="PTHR26379:SF187">
    <property type="entry name" value="OS07G0655300 PROTEIN"/>
    <property type="match status" value="1"/>
</dbReference>
<sequence>MRKLAFSMRSTYLIFFMEAVAISVSTCTAPALHGQHSFMVFDYSMNKALGLGEFIRSNTFNVGGFDWSIRYYPDGANSRSKEYISVFLELMKQGAQNIGWAVSTYRMDNWTNMFN</sequence>
<dbReference type="Gene3D" id="2.60.210.10">
    <property type="entry name" value="Apoptosis, Tumor Necrosis Factor Receptor Associated Protein 2, Chain A"/>
    <property type="match status" value="1"/>
</dbReference>
<dbReference type="EMBL" id="SPHZ02000009">
    <property type="protein sequence ID" value="KAF0900460.1"/>
    <property type="molecule type" value="Genomic_DNA"/>
</dbReference>
<evidence type="ECO:0000313" key="5">
    <source>
        <dbReference type="Proteomes" id="UP000479710"/>
    </source>
</evidence>
<accession>A0A6G1CK04</accession>
<dbReference type="SUPFAM" id="SSF49599">
    <property type="entry name" value="TRAF domain-like"/>
    <property type="match status" value="1"/>
</dbReference>
<keyword evidence="2" id="KW-0732">Signal</keyword>
<name>A0A6G1CK04_9ORYZ</name>
<dbReference type="Proteomes" id="UP000479710">
    <property type="component" value="Unassembled WGS sequence"/>
</dbReference>
<dbReference type="GO" id="GO:0016567">
    <property type="term" value="P:protein ubiquitination"/>
    <property type="evidence" value="ECO:0007669"/>
    <property type="project" value="InterPro"/>
</dbReference>
<gene>
    <name evidence="4" type="ORF">E2562_032068</name>
</gene>
<dbReference type="AlphaFoldDB" id="A0A6G1CK04"/>
<feature type="transmembrane region" description="Helical" evidence="1">
    <location>
        <begin position="12"/>
        <end position="32"/>
    </location>
</feature>
<keyword evidence="1" id="KW-0472">Membrane</keyword>
<dbReference type="PANTHER" id="PTHR26379">
    <property type="entry name" value="BTB/POZ AND MATH DOMAIN-CONTAINING PROTEIN 1"/>
    <property type="match status" value="1"/>
</dbReference>
<feature type="signal peptide" evidence="2">
    <location>
        <begin position="1"/>
        <end position="21"/>
    </location>
</feature>
<dbReference type="Pfam" id="PF22486">
    <property type="entry name" value="MATH_2"/>
    <property type="match status" value="1"/>
</dbReference>
<reference evidence="4 5" key="1">
    <citation type="submission" date="2019-11" db="EMBL/GenBank/DDBJ databases">
        <title>Whole genome sequence of Oryza granulata.</title>
        <authorList>
            <person name="Li W."/>
        </authorList>
    </citation>
    <scope>NUCLEOTIDE SEQUENCE [LARGE SCALE GENOMIC DNA]</scope>
    <source>
        <strain evidence="5">cv. Menghai</strain>
        <tissue evidence="4">Leaf</tissue>
    </source>
</reference>
<evidence type="ECO:0000259" key="3">
    <source>
        <dbReference type="PROSITE" id="PS50144"/>
    </source>
</evidence>
<protein>
    <recommendedName>
        <fullName evidence="3">MATH domain-containing protein</fullName>
    </recommendedName>
</protein>
<evidence type="ECO:0000256" key="1">
    <source>
        <dbReference type="SAM" id="Phobius"/>
    </source>
</evidence>
<evidence type="ECO:0000313" key="4">
    <source>
        <dbReference type="EMBL" id="KAF0900460.1"/>
    </source>
</evidence>
<comment type="caution">
    <text evidence="4">The sequence shown here is derived from an EMBL/GenBank/DDBJ whole genome shotgun (WGS) entry which is preliminary data.</text>
</comment>
<keyword evidence="1" id="KW-0812">Transmembrane</keyword>
<dbReference type="InterPro" id="IPR002083">
    <property type="entry name" value="MATH/TRAF_dom"/>
</dbReference>
<dbReference type="InterPro" id="IPR045005">
    <property type="entry name" value="BPM1-6"/>
</dbReference>
<dbReference type="CDD" id="cd00121">
    <property type="entry name" value="MATH"/>
    <property type="match status" value="1"/>
</dbReference>